<feature type="coiled-coil region" evidence="12">
    <location>
        <begin position="1320"/>
        <end position="1347"/>
    </location>
</feature>
<dbReference type="GO" id="GO:0008623">
    <property type="term" value="C:CHRAC"/>
    <property type="evidence" value="ECO:0007669"/>
    <property type="project" value="TreeGrafter"/>
</dbReference>
<dbReference type="GO" id="GO:0006338">
    <property type="term" value="P:chromatin remodeling"/>
    <property type="evidence" value="ECO:0007669"/>
    <property type="project" value="InterPro"/>
</dbReference>
<dbReference type="PANTHER" id="PTHR46510:SF1">
    <property type="entry name" value="BROMODOMAIN ADJACENT TO ZINC FINGER DOMAIN PROTEIN 1A"/>
    <property type="match status" value="1"/>
</dbReference>
<keyword evidence="3 10" id="KW-0863">Zinc-finger</keyword>
<evidence type="ECO:0000256" key="3">
    <source>
        <dbReference type="ARBA" id="ARBA00022771"/>
    </source>
</evidence>
<keyword evidence="8 11" id="KW-0539">Nucleus</keyword>
<dbReference type="SMART" id="SM00249">
    <property type="entry name" value="PHD"/>
    <property type="match status" value="1"/>
</dbReference>
<dbReference type="Proteomes" id="UP001432027">
    <property type="component" value="Unassembled WGS sequence"/>
</dbReference>
<dbReference type="Pfam" id="PF00439">
    <property type="entry name" value="Bromodomain"/>
    <property type="match status" value="1"/>
</dbReference>
<feature type="region of interest" description="Disordered" evidence="13">
    <location>
        <begin position="1211"/>
        <end position="1250"/>
    </location>
</feature>
<dbReference type="InterPro" id="IPR001487">
    <property type="entry name" value="Bromodomain"/>
</dbReference>
<keyword evidence="2" id="KW-0479">Metal-binding</keyword>
<evidence type="ECO:0000259" key="15">
    <source>
        <dbReference type="PROSITE" id="PS50016"/>
    </source>
</evidence>
<feature type="domain" description="PHD-type" evidence="15">
    <location>
        <begin position="1069"/>
        <end position="1118"/>
    </location>
</feature>
<evidence type="ECO:0000256" key="4">
    <source>
        <dbReference type="ARBA" id="ARBA00022833"/>
    </source>
</evidence>
<feature type="compositionally biased region" description="Basic and acidic residues" evidence="13">
    <location>
        <begin position="280"/>
        <end position="289"/>
    </location>
</feature>
<feature type="domain" description="WAC" evidence="17">
    <location>
        <begin position="29"/>
        <end position="136"/>
    </location>
</feature>
<dbReference type="GO" id="GO:0006355">
    <property type="term" value="P:regulation of DNA-templated transcription"/>
    <property type="evidence" value="ECO:0007669"/>
    <property type="project" value="TreeGrafter"/>
</dbReference>
<dbReference type="SUPFAM" id="SSF47370">
    <property type="entry name" value="Bromodomain"/>
    <property type="match status" value="1"/>
</dbReference>
<dbReference type="PROSITE" id="PS51136">
    <property type="entry name" value="WAC"/>
    <property type="match status" value="1"/>
</dbReference>
<dbReference type="PROSITE" id="PS00633">
    <property type="entry name" value="BROMODOMAIN_1"/>
    <property type="match status" value="1"/>
</dbReference>
<dbReference type="GO" id="GO:0000228">
    <property type="term" value="C:nuclear chromosome"/>
    <property type="evidence" value="ECO:0007669"/>
    <property type="project" value="TreeGrafter"/>
</dbReference>
<keyword evidence="4" id="KW-0862">Zinc</keyword>
<dbReference type="PROSITE" id="PS01359">
    <property type="entry name" value="ZF_PHD_1"/>
    <property type="match status" value="1"/>
</dbReference>
<evidence type="ECO:0000313" key="19">
    <source>
        <dbReference type="Proteomes" id="UP001432027"/>
    </source>
</evidence>
<sequence length="1375" mass="158946">GPVRVSDMPLYNKKPLERIQPPTNLDPTDKVYFLEASGEIFSTYDDFFNRTILLNSTDFSCALTGKTGLTYFEALESEKEAKEELNNFPLYLMNPILYVVQHLTCRGRLDDVLSDVTIFMKDRYFIGEELLWHDGKCKRSARIQAVSFAQSAQRFTPGSPKKGGTSDINAPPAEAYRYEIQLLDDDSDVDDDESDDGMRETTATDLSRSRTLMSKQKLKLFLKNSCILIDKRQEVKESFRRDLQLDRRSWSEFFADPSPVFPQTPLLFRGRPTKMPIKNEPAEPKEKGQRGRKRKDAGTEKNGENPPKRGRKSAAAEQPSPKKMSEKKRKQIEAQQEELEVQFDIAKRLGIEGLARFQQKEKVLSTDEIEELKELIKQGRVREREETKARKEREKREKAEWKKPRDDLACDDLQPLPSYARLPIPEWMSADDFSSYLTLYQFFLSFQEMLPIKEFRQTRINLSDIVIAVRCRDPANSSLADIMRILWAARRELAEEEDGDEAAVSRLDACEEMENERWAEQIRKRNETHDQMRQTFGVSVRNLQVDWLTMSEAIRLHLLTAGYYTGVQTSRFRWSHRGGLRCYEDPAYNFCEKYPDVMEQLETMTIFDLMPSHRLAIIQVFIDQLLGYQKFRTYHDERTIELHETRKQLKMLRSWASSQEKDAKDAALLSEIEGHERPKPTAETKRLRSHLKALKENRRVDRTDLEQIVLAGIAFAELEADEISQARDVQKEVYEKSEDELMETIFQMEGLSCLVFLGRDRAFRSYFYLDALPALIVEESSGWDRQRVGPCDEPTPLNESIVATFNGNIHSARLAVTGCTADEYCPSHGSEAADRERWQMVDNVEKMQQMISALNPRGFRESELLEQMTENEKNLGEMVERSARKFDSGSLATLLMADVADPFDSESNVDFEKEMRELLADLEEKIYLGQIGCLPKGIVRMEWRRRLLEEGDVTGLIEGDIAIRVEGVLKEEEDAGEEEQEILYFQEDFLTLSNNEKLAFALLQLFQSVDFRCFKEPFITSDRHADRNISEVFLVWQRTLSQNAKSVPMIAMFLYTLDSKIAWDRSRYQGKCRVCRRKGEAEQFVLCADCCVTYHLTCVRPMLEVAVTGWLCMECKAIRRRDAAKEKRNAAREAAQRAEQESKDEDEEEEGCFADRSSTDRQMKTESASASGSEEREKEPEPTKTSSGRIVKKVLYNENYNGTVIVTKGKKPKEEQWTDYDSADSEAMDEGDSPKRGERNKKRKKDYDPHQDAVRVSIGLRETTGSFKDCLHECEMAIKDTMAQYFAWPFTAPVDKREVPDYYEVIKHPMDLQTMVTKIKNNTYDSLEEVQEDLDQMIANCKVYNEDGSEIIELATRTSEHLQPKLESIVRKSHR</sequence>
<dbReference type="GO" id="GO:0008270">
    <property type="term" value="F:zinc ion binding"/>
    <property type="evidence" value="ECO:0007669"/>
    <property type="project" value="UniProtKB-KW"/>
</dbReference>
<comment type="caution">
    <text evidence="18">The sequence shown here is derived from an EMBL/GenBank/DDBJ whole genome shotgun (WGS) entry which is preliminary data.</text>
</comment>
<evidence type="ECO:0000256" key="11">
    <source>
        <dbReference type="PROSITE-ProRule" id="PRU00475"/>
    </source>
</evidence>
<evidence type="ECO:0000256" key="5">
    <source>
        <dbReference type="ARBA" id="ARBA00023015"/>
    </source>
</evidence>
<protein>
    <recommendedName>
        <fullName evidence="20">Athp-2</fullName>
    </recommendedName>
</protein>
<evidence type="ECO:0000256" key="9">
    <source>
        <dbReference type="PROSITE-ProRule" id="PRU00035"/>
    </source>
</evidence>
<dbReference type="InterPro" id="IPR001965">
    <property type="entry name" value="Znf_PHD"/>
</dbReference>
<keyword evidence="19" id="KW-1185">Reference proteome</keyword>
<evidence type="ECO:0000256" key="1">
    <source>
        <dbReference type="ARBA" id="ARBA00004123"/>
    </source>
</evidence>
<dbReference type="Pfam" id="PF00628">
    <property type="entry name" value="PHD"/>
    <property type="match status" value="1"/>
</dbReference>
<evidence type="ECO:0000256" key="7">
    <source>
        <dbReference type="ARBA" id="ARBA00023163"/>
    </source>
</evidence>
<dbReference type="SMART" id="SM00297">
    <property type="entry name" value="BROMO"/>
    <property type="match status" value="1"/>
</dbReference>
<evidence type="ECO:0000256" key="10">
    <source>
        <dbReference type="PROSITE-ProRule" id="PRU00146"/>
    </source>
</evidence>
<keyword evidence="7" id="KW-0804">Transcription</keyword>
<dbReference type="PRINTS" id="PR00503">
    <property type="entry name" value="BROMODOMAIN"/>
</dbReference>
<dbReference type="InterPro" id="IPR028941">
    <property type="entry name" value="WHIM2_dom"/>
</dbReference>
<feature type="region of interest" description="Disordered" evidence="13">
    <location>
        <begin position="187"/>
        <end position="206"/>
    </location>
</feature>
<feature type="region of interest" description="Disordered" evidence="13">
    <location>
        <begin position="261"/>
        <end position="333"/>
    </location>
</feature>
<reference evidence="18" key="1">
    <citation type="submission" date="2023-10" db="EMBL/GenBank/DDBJ databases">
        <title>Genome assembly of Pristionchus species.</title>
        <authorList>
            <person name="Yoshida K."/>
            <person name="Sommer R.J."/>
        </authorList>
    </citation>
    <scope>NUCLEOTIDE SEQUENCE</scope>
    <source>
        <strain evidence="18">RS0144</strain>
    </source>
</reference>
<evidence type="ECO:0000256" key="12">
    <source>
        <dbReference type="SAM" id="Coils"/>
    </source>
</evidence>
<dbReference type="PROSITE" id="PS50014">
    <property type="entry name" value="BROMODOMAIN_2"/>
    <property type="match status" value="1"/>
</dbReference>
<accession>A0AAV5SHW0</accession>
<evidence type="ECO:0000256" key="8">
    <source>
        <dbReference type="ARBA" id="ARBA00023242"/>
    </source>
</evidence>
<evidence type="ECO:0000256" key="13">
    <source>
        <dbReference type="SAM" id="MobiDB-lite"/>
    </source>
</evidence>
<keyword evidence="5" id="KW-0805">Transcription regulation</keyword>
<feature type="compositionally biased region" description="Acidic residues" evidence="13">
    <location>
        <begin position="1142"/>
        <end position="1152"/>
    </location>
</feature>
<feature type="compositionally biased region" description="Basic and acidic residues" evidence="13">
    <location>
        <begin position="1173"/>
        <end position="1182"/>
    </location>
</feature>
<feature type="region of interest" description="Disordered" evidence="13">
    <location>
        <begin position="1129"/>
        <end position="1190"/>
    </location>
</feature>
<organism evidence="18 19">
    <name type="scientific">Pristionchus entomophagus</name>
    <dbReference type="NCBI Taxonomy" id="358040"/>
    <lineage>
        <taxon>Eukaryota</taxon>
        <taxon>Metazoa</taxon>
        <taxon>Ecdysozoa</taxon>
        <taxon>Nematoda</taxon>
        <taxon>Chromadorea</taxon>
        <taxon>Rhabditida</taxon>
        <taxon>Rhabditina</taxon>
        <taxon>Diplogasteromorpha</taxon>
        <taxon>Diplogasteroidea</taxon>
        <taxon>Neodiplogasteridae</taxon>
        <taxon>Pristionchus</taxon>
    </lineage>
</organism>
<dbReference type="Gene3D" id="1.20.920.10">
    <property type="entry name" value="Bromodomain-like"/>
    <property type="match status" value="1"/>
</dbReference>
<dbReference type="InterPro" id="IPR019787">
    <property type="entry name" value="Znf_PHD-finger"/>
</dbReference>
<dbReference type="GO" id="GO:0031445">
    <property type="term" value="P:regulation of heterochromatin formation"/>
    <property type="evidence" value="ECO:0007669"/>
    <property type="project" value="TreeGrafter"/>
</dbReference>
<proteinExistence type="predicted"/>
<dbReference type="InterPro" id="IPR019786">
    <property type="entry name" value="Zinc_finger_PHD-type_CS"/>
</dbReference>
<dbReference type="InterPro" id="IPR018359">
    <property type="entry name" value="Bromodomain_CS"/>
</dbReference>
<dbReference type="EMBL" id="BTSX01000002">
    <property type="protein sequence ID" value="GMS82217.1"/>
    <property type="molecule type" value="Genomic_DNA"/>
</dbReference>
<evidence type="ECO:0000256" key="2">
    <source>
        <dbReference type="ARBA" id="ARBA00022723"/>
    </source>
</evidence>
<feature type="domain" description="DDT" evidence="16">
    <location>
        <begin position="430"/>
        <end position="496"/>
    </location>
</feature>
<dbReference type="Pfam" id="PF10537">
    <property type="entry name" value="WAC_Acf1_DNA_bd"/>
    <property type="match status" value="1"/>
</dbReference>
<feature type="compositionally biased region" description="Basic and acidic residues" evidence="13">
    <location>
        <begin position="296"/>
        <end position="307"/>
    </location>
</feature>
<gene>
    <name evidence="18" type="ORF">PENTCL1PPCAC_4392</name>
</gene>
<dbReference type="InterPro" id="IPR011011">
    <property type="entry name" value="Znf_FYVE_PHD"/>
</dbReference>
<evidence type="ECO:0000259" key="17">
    <source>
        <dbReference type="PROSITE" id="PS51136"/>
    </source>
</evidence>
<comment type="subcellular location">
    <subcellularLocation>
        <location evidence="1 11">Nucleus</location>
    </subcellularLocation>
</comment>
<dbReference type="GO" id="GO:0003677">
    <property type="term" value="F:DNA binding"/>
    <property type="evidence" value="ECO:0007669"/>
    <property type="project" value="TreeGrafter"/>
</dbReference>
<keyword evidence="12" id="KW-0175">Coiled coil</keyword>
<evidence type="ECO:0000313" key="18">
    <source>
        <dbReference type="EMBL" id="GMS82217.1"/>
    </source>
</evidence>
<dbReference type="Pfam" id="PF15613">
    <property type="entry name" value="WSD"/>
    <property type="match status" value="1"/>
</dbReference>
<feature type="non-terminal residue" evidence="18">
    <location>
        <position position="1"/>
    </location>
</feature>
<dbReference type="PROSITE" id="PS50827">
    <property type="entry name" value="DDT"/>
    <property type="match status" value="1"/>
</dbReference>
<dbReference type="InterPro" id="IPR013083">
    <property type="entry name" value="Znf_RING/FYVE/PHD"/>
</dbReference>
<dbReference type="Gene3D" id="3.30.40.10">
    <property type="entry name" value="Zinc/RING finger domain, C3HC4 (zinc finger)"/>
    <property type="match status" value="1"/>
</dbReference>
<dbReference type="GO" id="GO:0045740">
    <property type="term" value="P:positive regulation of DNA replication"/>
    <property type="evidence" value="ECO:0007669"/>
    <property type="project" value="TreeGrafter"/>
</dbReference>
<feature type="domain" description="Bromo" evidence="14">
    <location>
        <begin position="1282"/>
        <end position="1352"/>
    </location>
</feature>
<dbReference type="InterPro" id="IPR018501">
    <property type="entry name" value="DDT_dom"/>
</dbReference>
<feature type="compositionally biased region" description="Acidic residues" evidence="13">
    <location>
        <begin position="1217"/>
        <end position="1231"/>
    </location>
</feature>
<name>A0AAV5SHW0_9BILA</name>
<dbReference type="SMART" id="SM00571">
    <property type="entry name" value="DDT"/>
    <property type="match status" value="1"/>
</dbReference>
<dbReference type="SUPFAM" id="SSF57903">
    <property type="entry name" value="FYVE/PHD zinc finger"/>
    <property type="match status" value="1"/>
</dbReference>
<dbReference type="PROSITE" id="PS50016">
    <property type="entry name" value="ZF_PHD_2"/>
    <property type="match status" value="1"/>
</dbReference>
<keyword evidence="6 9" id="KW-0103">Bromodomain</keyword>
<evidence type="ECO:0000256" key="6">
    <source>
        <dbReference type="ARBA" id="ARBA00023117"/>
    </source>
</evidence>
<evidence type="ECO:0000259" key="16">
    <source>
        <dbReference type="PROSITE" id="PS50827"/>
    </source>
</evidence>
<evidence type="ECO:0008006" key="20">
    <source>
        <dbReference type="Google" id="ProtNLM"/>
    </source>
</evidence>
<evidence type="ECO:0000259" key="14">
    <source>
        <dbReference type="PROSITE" id="PS50014"/>
    </source>
</evidence>
<dbReference type="InterPro" id="IPR036427">
    <property type="entry name" value="Bromodomain-like_sf"/>
</dbReference>
<feature type="compositionally biased region" description="Basic and acidic residues" evidence="13">
    <location>
        <begin position="1129"/>
        <end position="1141"/>
    </location>
</feature>
<dbReference type="PANTHER" id="PTHR46510">
    <property type="entry name" value="BROMODOMAIN ADJACENT TO ZINC FINGER DOMAIN PROTEIN 1A"/>
    <property type="match status" value="1"/>
</dbReference>
<dbReference type="InterPro" id="IPR047171">
    <property type="entry name" value="BAZ1A"/>
</dbReference>
<dbReference type="InterPro" id="IPR013136">
    <property type="entry name" value="WSTF_Acf1_Cbp146"/>
</dbReference>